<sequence length="168" mass="17579">MWAAGPYAGRDRSLLLAFKERHARALAAPLGARLARAVAQAGAAHPGFVLVPVAPRPGARRRRGYDPVLLLACAAARAGPGSAHPPRVVPALRHRRRVADQVGLGREHRRANLAGALEAHPRNAAAIREPVVVVDDILTTGATLAEAARALRAAGKDVVGAAVLAERR</sequence>
<protein>
    <submittedName>
        <fullName evidence="3">ComF family protein</fullName>
    </submittedName>
</protein>
<gene>
    <name evidence="3" type="ORF">ACFOVU_03295</name>
</gene>
<proteinExistence type="inferred from homology"/>
<dbReference type="PANTHER" id="PTHR47505:SF1">
    <property type="entry name" value="DNA UTILIZATION PROTEIN YHGH"/>
    <property type="match status" value="1"/>
</dbReference>
<feature type="domain" description="Phosphoribosyltransferase" evidence="2">
    <location>
        <begin position="131"/>
        <end position="167"/>
    </location>
</feature>
<evidence type="ECO:0000259" key="2">
    <source>
        <dbReference type="Pfam" id="PF00156"/>
    </source>
</evidence>
<dbReference type="SUPFAM" id="SSF53271">
    <property type="entry name" value="PRTase-like"/>
    <property type="match status" value="1"/>
</dbReference>
<dbReference type="Pfam" id="PF00156">
    <property type="entry name" value="Pribosyltran"/>
    <property type="match status" value="1"/>
</dbReference>
<dbReference type="InterPro" id="IPR029057">
    <property type="entry name" value="PRTase-like"/>
</dbReference>
<reference evidence="4" key="1">
    <citation type="journal article" date="2019" name="Int. J. Syst. Evol. Microbiol.">
        <title>The Global Catalogue of Microorganisms (GCM) 10K type strain sequencing project: providing services to taxonomists for standard genome sequencing and annotation.</title>
        <authorList>
            <consortium name="The Broad Institute Genomics Platform"/>
            <consortium name="The Broad Institute Genome Sequencing Center for Infectious Disease"/>
            <person name="Wu L."/>
            <person name="Ma J."/>
        </authorList>
    </citation>
    <scope>NUCLEOTIDE SEQUENCE [LARGE SCALE GENOMIC DNA]</scope>
    <source>
        <strain evidence="4">TBRC 1826</strain>
    </source>
</reference>
<organism evidence="3 4">
    <name type="scientific">Nocardiopsis sediminis</name>
    <dbReference type="NCBI Taxonomy" id="1778267"/>
    <lineage>
        <taxon>Bacteria</taxon>
        <taxon>Bacillati</taxon>
        <taxon>Actinomycetota</taxon>
        <taxon>Actinomycetes</taxon>
        <taxon>Streptosporangiales</taxon>
        <taxon>Nocardiopsidaceae</taxon>
        <taxon>Nocardiopsis</taxon>
    </lineage>
</organism>
<dbReference type="Gene3D" id="3.40.50.2020">
    <property type="match status" value="1"/>
</dbReference>
<evidence type="ECO:0000313" key="4">
    <source>
        <dbReference type="Proteomes" id="UP001595847"/>
    </source>
</evidence>
<dbReference type="PANTHER" id="PTHR47505">
    <property type="entry name" value="DNA UTILIZATION PROTEIN YHGH"/>
    <property type="match status" value="1"/>
</dbReference>
<keyword evidence="4" id="KW-1185">Reference proteome</keyword>
<dbReference type="InterPro" id="IPR000836">
    <property type="entry name" value="PRTase_dom"/>
</dbReference>
<name>A0ABV8FJG1_9ACTN</name>
<comment type="caution">
    <text evidence="3">The sequence shown here is derived from an EMBL/GenBank/DDBJ whole genome shotgun (WGS) entry which is preliminary data.</text>
</comment>
<evidence type="ECO:0000256" key="1">
    <source>
        <dbReference type="ARBA" id="ARBA00008007"/>
    </source>
</evidence>
<accession>A0ABV8FJG1</accession>
<dbReference type="RefSeq" id="WP_378529766.1">
    <property type="nucleotide sequence ID" value="NZ_JBHSBH010000003.1"/>
</dbReference>
<dbReference type="Proteomes" id="UP001595847">
    <property type="component" value="Unassembled WGS sequence"/>
</dbReference>
<evidence type="ECO:0000313" key="3">
    <source>
        <dbReference type="EMBL" id="MFC3994923.1"/>
    </source>
</evidence>
<dbReference type="InterPro" id="IPR051910">
    <property type="entry name" value="ComF/GntX_DNA_util-trans"/>
</dbReference>
<comment type="similarity">
    <text evidence="1">Belongs to the ComF/GntX family.</text>
</comment>
<dbReference type="EMBL" id="JBHSBH010000003">
    <property type="protein sequence ID" value="MFC3994923.1"/>
    <property type="molecule type" value="Genomic_DNA"/>
</dbReference>